<dbReference type="InterPro" id="IPR045028">
    <property type="entry name" value="DinG/Rad3-like"/>
</dbReference>
<dbReference type="InterPro" id="IPR010614">
    <property type="entry name" value="RAD3-like_helicase_DEAD"/>
</dbReference>
<feature type="binding site" evidence="15">
    <location>
        <position position="168"/>
    </location>
    <ligand>
        <name>[4Fe-4S] cluster</name>
        <dbReference type="ChEBI" id="CHEBI:49883"/>
    </ligand>
</feature>
<dbReference type="CDD" id="cd18788">
    <property type="entry name" value="SF2_C_XPD"/>
    <property type="match status" value="1"/>
</dbReference>
<dbReference type="CDD" id="cd17970">
    <property type="entry name" value="DEAHc_FancJ"/>
    <property type="match status" value="1"/>
</dbReference>
<feature type="compositionally biased region" description="Basic and acidic residues" evidence="16">
    <location>
        <begin position="935"/>
        <end position="957"/>
    </location>
</feature>
<dbReference type="Proteomes" id="UP001642483">
    <property type="component" value="Unassembled WGS sequence"/>
</dbReference>
<keyword evidence="8 15" id="KW-0067">ATP-binding</keyword>
<reference evidence="18 19" key="1">
    <citation type="submission" date="2024-02" db="EMBL/GenBank/DDBJ databases">
        <authorList>
            <person name="Daric V."/>
            <person name="Darras S."/>
        </authorList>
    </citation>
    <scope>NUCLEOTIDE SEQUENCE [LARGE SCALE GENOMIC DNA]</scope>
</reference>
<feature type="binding site" evidence="15">
    <location>
        <position position="203"/>
    </location>
    <ligand>
        <name>[4Fe-4S] cluster</name>
        <dbReference type="ChEBI" id="CHEBI:49883"/>
    </ligand>
</feature>
<feature type="compositionally biased region" description="Basic residues" evidence="16">
    <location>
        <begin position="922"/>
        <end position="931"/>
    </location>
</feature>
<dbReference type="NCBIfam" id="TIGR00604">
    <property type="entry name" value="rad3"/>
    <property type="match status" value="1"/>
</dbReference>
<evidence type="ECO:0000256" key="1">
    <source>
        <dbReference type="ARBA" id="ARBA00004123"/>
    </source>
</evidence>
<dbReference type="SMART" id="SM00487">
    <property type="entry name" value="DEXDc"/>
    <property type="match status" value="1"/>
</dbReference>
<keyword evidence="11 15" id="KW-0238">DNA-binding</keyword>
<dbReference type="Pfam" id="PF23116">
    <property type="entry name" value="HHD_RTEL1"/>
    <property type="match status" value="1"/>
</dbReference>
<dbReference type="PANTHER" id="PTHR11472:SF34">
    <property type="entry name" value="REGULATOR OF TELOMERE ELONGATION HELICASE 1"/>
    <property type="match status" value="1"/>
</dbReference>
<dbReference type="InterPro" id="IPR013020">
    <property type="entry name" value="Rad3/Chl1-like"/>
</dbReference>
<dbReference type="SUPFAM" id="SSF52540">
    <property type="entry name" value="P-loop containing nucleoside triphosphate hydrolases"/>
    <property type="match status" value="2"/>
</dbReference>
<dbReference type="SMART" id="SM00488">
    <property type="entry name" value="DEXDc2"/>
    <property type="match status" value="1"/>
</dbReference>
<dbReference type="Gene3D" id="1.20.1160.20">
    <property type="match status" value="1"/>
</dbReference>
<evidence type="ECO:0000256" key="12">
    <source>
        <dbReference type="ARBA" id="ARBA00023204"/>
    </source>
</evidence>
<dbReference type="InterPro" id="IPR006555">
    <property type="entry name" value="ATP-dep_Helicase_C"/>
</dbReference>
<evidence type="ECO:0000256" key="13">
    <source>
        <dbReference type="ARBA" id="ARBA00023235"/>
    </source>
</evidence>
<dbReference type="Pfam" id="PF06733">
    <property type="entry name" value="DEAD_2"/>
    <property type="match status" value="1"/>
</dbReference>
<keyword evidence="5 15" id="KW-0227">DNA damage</keyword>
<keyword evidence="10 15" id="KW-0411">Iron-sulfur</keyword>
<feature type="binding site" evidence="15">
    <location>
        <position position="141"/>
    </location>
    <ligand>
        <name>[4Fe-4S] cluster</name>
        <dbReference type="ChEBI" id="CHEBI:49883"/>
    </ligand>
</feature>
<proteinExistence type="inferred from homology"/>
<keyword evidence="3 15" id="KW-0479">Metal-binding</keyword>
<keyword evidence="19" id="KW-1185">Reference proteome</keyword>
<evidence type="ECO:0000256" key="8">
    <source>
        <dbReference type="ARBA" id="ARBA00022840"/>
    </source>
</evidence>
<accession>A0ABP0GMH7</accession>
<comment type="catalytic activity">
    <reaction evidence="15">
        <text>ATP + H2O = ADP + phosphate + H(+)</text>
        <dbReference type="Rhea" id="RHEA:13065"/>
        <dbReference type="ChEBI" id="CHEBI:15377"/>
        <dbReference type="ChEBI" id="CHEBI:15378"/>
        <dbReference type="ChEBI" id="CHEBI:30616"/>
        <dbReference type="ChEBI" id="CHEBI:43474"/>
        <dbReference type="ChEBI" id="CHEBI:456216"/>
    </reaction>
</comment>
<name>A0ABP0GMH7_CLALP</name>
<dbReference type="PANTHER" id="PTHR11472">
    <property type="entry name" value="DNA REPAIR DEAD HELICASE RAD3/XP-D SUBFAMILY MEMBER"/>
    <property type="match status" value="1"/>
</dbReference>
<evidence type="ECO:0000313" key="19">
    <source>
        <dbReference type="Proteomes" id="UP001642483"/>
    </source>
</evidence>
<keyword evidence="2 15" id="KW-0004">4Fe-4S</keyword>
<gene>
    <name evidence="18" type="ORF">CVLEPA_LOCUS25986</name>
</gene>
<sequence>MPVITIRGIDIEFPFKPYDVQLDYMTKVIEALQTGQNAVLESPTGTGKTLCLLCSTLAWRKTEISRLQAQAKQLETEVLPEGLSAWREEKPNDATTHFSVPKIIYASRTHSQLTQVVNELKRTAYAKNLVVSVLGSREQMCIHPDVSQQTSNQTMVHMCRNKVSKHLCHFYNNIDDAKKNKVFSSEVLDIEDLVSLGKRRMACPYYSAREISKQAECGIIFTPYNYLLDRKSRRSHNLEINGNIIIFDEAHNLEKQCEESASFDLTSLDLANCIEEVGDLLNAVTKMRDTGTIADGHEAGESSTLSEFKKEELALMKSFFLTIEKQLDEMKLPENKSKSEPGKFIFDYFSKVNLTFDTHDVLLELIEKVALYLSTLSNSFRTRGAALQKFSEVLKIVFTASDSGNNPYFGADPRMCLRRIEELSKFYRVHISEDDKSKKDVWKKQKSVISKPSRTLSYWCFSPGYAMRDLMASGVRNLILTSGTLTPISSFASELQVDFPITLENDHVIDRHQMFVASLTSGLRGGVLESTFKSRSDEKKVLELGHTLVEILKLSPGGTLVFFPSYSAMSHYVSSWKDKCAVMELLEKVKPCTVEPRAKNELKIAIEKFYGDVKCPTGGALFAVCRGKVSEGLDFANDNGRAVIIIGIPFPPWKDPKVKLKMSFLDDLKRTGAQYTINGNEWYRQQACRAVNQAIGRVIRHRYDYGSIILCDHRYTRPDQIEELPKWIQSHVTKFDDCPKFLRRLKSFFCSIKEKERVRLGAAPPRIGSGGTRRAQVGDNIPSSSSGKIAFSVKRSKEEFVKSLKPANEVDIHIESKGSNLLSKETIAMVEASGLDLITFFTGGNKRKRSPLKPSDKDFFASTSSNSKIKLGLLDALDEHCDVTKDGCSGFFGKPEEDETNRPQSSTHQLVMDKRKEEEKRNKRKKIKLKPNSRASDDEKNMKPTADHILPKEESQAREASLKELRWGPAKTYLETIRNALTPNNYVKFKEATKSYKENGDIEAVVTKLGSFMAKDSLTRDLLRAFERFIKIEQQQKYAELVATTLDKES</sequence>
<keyword evidence="13 15" id="KW-0413">Isomerase</keyword>
<evidence type="ECO:0000256" key="15">
    <source>
        <dbReference type="HAMAP-Rule" id="MF_03065"/>
    </source>
</evidence>
<protein>
    <recommendedName>
        <fullName evidence="15">Regulator of telomere elongation helicase 1 homolog</fullName>
        <ecNumber evidence="15">5.6.2.-</ecNumber>
    </recommendedName>
</protein>
<dbReference type="Gene3D" id="3.40.50.300">
    <property type="entry name" value="P-loop containing nucleotide triphosphate hydrolases"/>
    <property type="match status" value="2"/>
</dbReference>
<comment type="similarity">
    <text evidence="15">Belongs to the helicase family. RAD3/XPD subfamily.</text>
</comment>
<evidence type="ECO:0000256" key="10">
    <source>
        <dbReference type="ARBA" id="ARBA00023014"/>
    </source>
</evidence>
<dbReference type="InterPro" id="IPR027417">
    <property type="entry name" value="P-loop_NTPase"/>
</dbReference>
<keyword evidence="4 15" id="KW-0547">Nucleotide-binding</keyword>
<evidence type="ECO:0000256" key="6">
    <source>
        <dbReference type="ARBA" id="ARBA00022801"/>
    </source>
</evidence>
<evidence type="ECO:0000256" key="3">
    <source>
        <dbReference type="ARBA" id="ARBA00022723"/>
    </source>
</evidence>
<evidence type="ECO:0000259" key="17">
    <source>
        <dbReference type="PROSITE" id="PS51193"/>
    </source>
</evidence>
<evidence type="ECO:0000313" key="18">
    <source>
        <dbReference type="EMBL" id="CAK8692740.1"/>
    </source>
</evidence>
<evidence type="ECO:0000256" key="5">
    <source>
        <dbReference type="ARBA" id="ARBA00022763"/>
    </source>
</evidence>
<dbReference type="EC" id="5.6.2.-" evidence="15"/>
<feature type="compositionally biased region" description="Basic and acidic residues" evidence="16">
    <location>
        <begin position="911"/>
        <end position="921"/>
    </location>
</feature>
<dbReference type="InterPro" id="IPR006554">
    <property type="entry name" value="Helicase-like_DEXD_c2"/>
</dbReference>
<keyword evidence="6 15" id="KW-0378">Hydrolase</keyword>
<evidence type="ECO:0000256" key="16">
    <source>
        <dbReference type="SAM" id="MobiDB-lite"/>
    </source>
</evidence>
<evidence type="ECO:0000256" key="4">
    <source>
        <dbReference type="ARBA" id="ARBA00022741"/>
    </source>
</evidence>
<dbReference type="InterPro" id="IPR014001">
    <property type="entry name" value="Helicase_ATP-bd"/>
</dbReference>
<keyword evidence="7 15" id="KW-0347">Helicase</keyword>
<evidence type="ECO:0000256" key="14">
    <source>
        <dbReference type="ARBA" id="ARBA00023242"/>
    </source>
</evidence>
<dbReference type="SMART" id="SM00491">
    <property type="entry name" value="HELICc2"/>
    <property type="match status" value="1"/>
</dbReference>
<keyword evidence="9 15" id="KW-0408">Iron</keyword>
<evidence type="ECO:0000256" key="7">
    <source>
        <dbReference type="ARBA" id="ARBA00022806"/>
    </source>
</evidence>
<dbReference type="Pfam" id="PF13307">
    <property type="entry name" value="Helicase_C_2"/>
    <property type="match status" value="1"/>
</dbReference>
<feature type="region of interest" description="Disordered" evidence="16">
    <location>
        <begin position="892"/>
        <end position="957"/>
    </location>
</feature>
<comment type="subcellular location">
    <subcellularLocation>
        <location evidence="1 15">Nucleus</location>
    </subcellularLocation>
</comment>
<dbReference type="InterPro" id="IPR030845">
    <property type="entry name" value="RTEL1"/>
</dbReference>
<comment type="caution">
    <text evidence="18">The sequence shown here is derived from an EMBL/GenBank/DDBJ whole genome shotgun (WGS) entry which is preliminary data.</text>
</comment>
<dbReference type="Pfam" id="PF23109">
    <property type="entry name" value="ARCH_RTEL1"/>
    <property type="match status" value="1"/>
</dbReference>
<dbReference type="HAMAP" id="MF_03065">
    <property type="entry name" value="RTEL1"/>
    <property type="match status" value="1"/>
</dbReference>
<evidence type="ECO:0000256" key="2">
    <source>
        <dbReference type="ARBA" id="ARBA00022485"/>
    </source>
</evidence>
<dbReference type="EMBL" id="CAWYQH010000130">
    <property type="protein sequence ID" value="CAK8692740.1"/>
    <property type="molecule type" value="Genomic_DNA"/>
</dbReference>
<comment type="function">
    <text evidence="15">A probable ATP-dependent DNA helicase implicated in DNA repair and the maintenance of genomic stability. Acts as an anti-recombinase to counteract toxic recombination and limit crossover during meiosis. Regulates meiotic recombination and crossover homeostasis by physically dissociating strand invasion events and thereby promotes noncrossover repair by meiotic synthesis dependent strand annealing (SDSA) as well as disassembly of D loop recombination intermediates.</text>
</comment>
<feature type="domain" description="Helicase ATP-binding" evidence="17">
    <location>
        <begin position="7"/>
        <end position="297"/>
    </location>
</feature>
<evidence type="ECO:0000256" key="9">
    <source>
        <dbReference type="ARBA" id="ARBA00023004"/>
    </source>
</evidence>
<dbReference type="InterPro" id="IPR014013">
    <property type="entry name" value="Helic_SF1/SF2_ATP-bd_DinG/Rad3"/>
</dbReference>
<dbReference type="PROSITE" id="PS51193">
    <property type="entry name" value="HELICASE_ATP_BIND_2"/>
    <property type="match status" value="1"/>
</dbReference>
<keyword evidence="12 15" id="KW-0234">DNA repair</keyword>
<dbReference type="InterPro" id="IPR057498">
    <property type="entry name" value="Rtel1_ARCH"/>
</dbReference>
<evidence type="ECO:0000256" key="11">
    <source>
        <dbReference type="ARBA" id="ARBA00023125"/>
    </source>
</evidence>
<feature type="binding site" evidence="15">
    <location>
        <position position="159"/>
    </location>
    <ligand>
        <name>[4Fe-4S] cluster</name>
        <dbReference type="ChEBI" id="CHEBI:49883"/>
    </ligand>
</feature>
<organism evidence="18 19">
    <name type="scientific">Clavelina lepadiformis</name>
    <name type="common">Light-bulb sea squirt</name>
    <name type="synonym">Ascidia lepadiformis</name>
    <dbReference type="NCBI Taxonomy" id="159417"/>
    <lineage>
        <taxon>Eukaryota</taxon>
        <taxon>Metazoa</taxon>
        <taxon>Chordata</taxon>
        <taxon>Tunicata</taxon>
        <taxon>Ascidiacea</taxon>
        <taxon>Aplousobranchia</taxon>
        <taxon>Clavelinidae</taxon>
        <taxon>Clavelina</taxon>
    </lineage>
</organism>
<feature type="region of interest" description="Disordered" evidence="16">
    <location>
        <begin position="763"/>
        <end position="783"/>
    </location>
</feature>
<keyword evidence="14 15" id="KW-0539">Nucleus</keyword>